<dbReference type="InterPro" id="IPR002861">
    <property type="entry name" value="Reeler_dom"/>
</dbReference>
<dbReference type="AlphaFoldDB" id="A0A0K0E1Y5"/>
<keyword evidence="3" id="KW-1185">Reference proteome</keyword>
<evidence type="ECO:0000313" key="5">
    <source>
        <dbReference type="WBParaSite" id="TCONS_00016923.p1"/>
    </source>
</evidence>
<keyword evidence="1" id="KW-0472">Membrane</keyword>
<dbReference type="Gene3D" id="2.60.40.4060">
    <property type="entry name" value="Reeler domain"/>
    <property type="match status" value="1"/>
</dbReference>
<feature type="transmembrane region" description="Helical" evidence="1">
    <location>
        <begin position="6"/>
        <end position="23"/>
    </location>
</feature>
<evidence type="ECO:0000259" key="2">
    <source>
        <dbReference type="Pfam" id="PF02014"/>
    </source>
</evidence>
<organism evidence="4">
    <name type="scientific">Strongyloides stercoralis</name>
    <name type="common">Threadworm</name>
    <dbReference type="NCBI Taxonomy" id="6248"/>
    <lineage>
        <taxon>Eukaryota</taxon>
        <taxon>Metazoa</taxon>
        <taxon>Ecdysozoa</taxon>
        <taxon>Nematoda</taxon>
        <taxon>Chromadorea</taxon>
        <taxon>Rhabditida</taxon>
        <taxon>Tylenchina</taxon>
        <taxon>Panagrolaimomorpha</taxon>
        <taxon>Strongyloidoidea</taxon>
        <taxon>Strongyloididae</taxon>
        <taxon>Strongyloides</taxon>
    </lineage>
</organism>
<dbReference type="Pfam" id="PF02014">
    <property type="entry name" value="Reeler"/>
    <property type="match status" value="1"/>
</dbReference>
<name>A0A0K0E1Y5_STRER</name>
<dbReference type="STRING" id="6248.A0A0K0E1Y5"/>
<proteinExistence type="predicted"/>
<keyword evidence="1" id="KW-0812">Transmembrane</keyword>
<dbReference type="InterPro" id="IPR042307">
    <property type="entry name" value="Reeler_sf"/>
</dbReference>
<dbReference type="Proteomes" id="UP000035681">
    <property type="component" value="Unplaced"/>
</dbReference>
<dbReference type="CDD" id="cd08544">
    <property type="entry name" value="Reeler"/>
    <property type="match status" value="1"/>
</dbReference>
<accession>A0A0K0E1Y5</accession>
<evidence type="ECO:0000313" key="3">
    <source>
        <dbReference type="Proteomes" id="UP000035681"/>
    </source>
</evidence>
<evidence type="ECO:0000313" key="4">
    <source>
        <dbReference type="WBParaSite" id="SSTP_0000350400.1"/>
    </source>
</evidence>
<evidence type="ECO:0000256" key="1">
    <source>
        <dbReference type="SAM" id="Phobius"/>
    </source>
</evidence>
<feature type="domain" description="Reelin" evidence="2">
    <location>
        <begin position="47"/>
        <end position="173"/>
    </location>
</feature>
<protein>
    <submittedName>
        <fullName evidence="4 5">Reelin domain-containing protein</fullName>
    </submittedName>
</protein>
<keyword evidence="1" id="KW-1133">Transmembrane helix</keyword>
<dbReference type="WBParaSite" id="SSTP_0000350400.1">
    <property type="protein sequence ID" value="SSTP_0000350400.1"/>
    <property type="gene ID" value="SSTP_0000350400"/>
</dbReference>
<dbReference type="WBParaSite" id="TCONS_00016923.p1">
    <property type="protein sequence ID" value="TCONS_00016923.p1"/>
    <property type="gene ID" value="XLOC_011583"/>
</dbReference>
<reference evidence="4" key="1">
    <citation type="submission" date="2015-08" db="UniProtKB">
        <authorList>
            <consortium name="WormBaseParasite"/>
        </authorList>
    </citation>
    <scope>IDENTIFICATION</scope>
</reference>
<sequence length="191" mass="22394">MVKFTYFIFYIFFLSLYGIESLLEYKGYNCETRQSLKLNKRLHGIPQKTNPPFIFQFINDNGKHVKTYEVKKNYTVRIVGFNRYRGFLIQARAADVKGNVIGSLTEGMFIEDKLWNKLGIKYQSCSKSYPTMDSVTHSNDKQKYITEVKWSTENEVGPIQFIITISINDKIYWEKWTPTSGLIYPKIYPSS</sequence>